<dbReference type="PANTHER" id="PTHR11946">
    <property type="entry name" value="VALYL-TRNA SYNTHETASES"/>
    <property type="match status" value="1"/>
</dbReference>
<comment type="similarity">
    <text evidence="1 11">Belongs to the class-I aminoacyl-tRNA synthetase family.</text>
</comment>
<dbReference type="Gene3D" id="1.10.287.380">
    <property type="entry name" value="Valyl-tRNA synthetase, C-terminal domain"/>
    <property type="match status" value="1"/>
</dbReference>
<evidence type="ECO:0000256" key="4">
    <source>
        <dbReference type="ARBA" id="ARBA00022741"/>
    </source>
</evidence>
<dbReference type="PROSITE" id="PS00178">
    <property type="entry name" value="AA_TRNA_LIGASE_I"/>
    <property type="match status" value="1"/>
</dbReference>
<name>A0A7R9DZK2_9NEOP</name>
<evidence type="ECO:0000256" key="1">
    <source>
        <dbReference type="ARBA" id="ARBA00005594"/>
    </source>
</evidence>
<feature type="compositionally biased region" description="Polar residues" evidence="13">
    <location>
        <begin position="1"/>
        <end position="12"/>
    </location>
</feature>
<dbReference type="Pfam" id="PF08264">
    <property type="entry name" value="Anticodon_1"/>
    <property type="match status" value="1"/>
</dbReference>
<dbReference type="Gene3D" id="3.90.740.10">
    <property type="entry name" value="Valyl/Leucyl/Isoleucyl-tRNA synthetase, editing domain"/>
    <property type="match status" value="1"/>
</dbReference>
<evidence type="ECO:0000256" key="11">
    <source>
        <dbReference type="RuleBase" id="RU363035"/>
    </source>
</evidence>
<dbReference type="PRINTS" id="PR00986">
    <property type="entry name" value="TRNASYNTHVAL"/>
</dbReference>
<keyword evidence="4 11" id="KW-0547">Nucleotide-binding</keyword>
<dbReference type="Gene3D" id="3.40.50.620">
    <property type="entry name" value="HUPs"/>
    <property type="match status" value="2"/>
</dbReference>
<dbReference type="FunFam" id="3.40.50.620:FF:000020">
    <property type="entry name" value="Valine--tRNA ligase, mitochondrial"/>
    <property type="match status" value="1"/>
</dbReference>
<proteinExistence type="inferred from homology"/>
<evidence type="ECO:0000256" key="9">
    <source>
        <dbReference type="ARBA" id="ARBA00029936"/>
    </source>
</evidence>
<dbReference type="SUPFAM" id="SSF52374">
    <property type="entry name" value="Nucleotidylyl transferase"/>
    <property type="match status" value="1"/>
</dbReference>
<keyword evidence="12" id="KW-0175">Coiled coil</keyword>
<dbReference type="InterPro" id="IPR001412">
    <property type="entry name" value="aa-tRNA-synth_I_CS"/>
</dbReference>
<keyword evidence="6 11" id="KW-0648">Protein biosynthesis</keyword>
<gene>
    <name evidence="16" type="ORF">TMSB3V08_LOCUS1621</name>
</gene>
<evidence type="ECO:0000256" key="3">
    <source>
        <dbReference type="ARBA" id="ARBA00022598"/>
    </source>
</evidence>
<evidence type="ECO:0000256" key="10">
    <source>
        <dbReference type="ARBA" id="ARBA00047552"/>
    </source>
</evidence>
<evidence type="ECO:0000256" key="12">
    <source>
        <dbReference type="SAM" id="Coils"/>
    </source>
</evidence>
<reference evidence="16" key="1">
    <citation type="submission" date="2020-11" db="EMBL/GenBank/DDBJ databases">
        <authorList>
            <person name="Tran Van P."/>
        </authorList>
    </citation>
    <scope>NUCLEOTIDE SEQUENCE</scope>
</reference>
<dbReference type="InterPro" id="IPR013155">
    <property type="entry name" value="M/V/L/I-tRNA-synth_anticd-bd"/>
</dbReference>
<dbReference type="InterPro" id="IPR033705">
    <property type="entry name" value="Anticodon_Ia_Val"/>
</dbReference>
<dbReference type="GO" id="GO:0005829">
    <property type="term" value="C:cytosol"/>
    <property type="evidence" value="ECO:0007669"/>
    <property type="project" value="TreeGrafter"/>
</dbReference>
<dbReference type="CDD" id="cd00817">
    <property type="entry name" value="ValRS_core"/>
    <property type="match status" value="1"/>
</dbReference>
<dbReference type="InterPro" id="IPR009080">
    <property type="entry name" value="tRNAsynth_Ia_anticodon-bd"/>
</dbReference>
<feature type="domain" description="Aminoacyl-tRNA synthetase class Ia" evidence="14">
    <location>
        <begin position="581"/>
        <end position="759"/>
    </location>
</feature>
<organism evidence="16">
    <name type="scientific">Timema monikensis</name>
    <dbReference type="NCBI Taxonomy" id="170555"/>
    <lineage>
        <taxon>Eukaryota</taxon>
        <taxon>Metazoa</taxon>
        <taxon>Ecdysozoa</taxon>
        <taxon>Arthropoda</taxon>
        <taxon>Hexapoda</taxon>
        <taxon>Insecta</taxon>
        <taxon>Pterygota</taxon>
        <taxon>Neoptera</taxon>
        <taxon>Polyneoptera</taxon>
        <taxon>Phasmatodea</taxon>
        <taxon>Timematodea</taxon>
        <taxon>Timematoidea</taxon>
        <taxon>Timematidae</taxon>
        <taxon>Timema</taxon>
    </lineage>
</organism>
<dbReference type="Pfam" id="PF00133">
    <property type="entry name" value="tRNA-synt_1"/>
    <property type="match status" value="2"/>
</dbReference>
<feature type="domain" description="Methionyl/Valyl/Leucyl/Isoleucyl-tRNA synthetase anticodon-binding" evidence="15">
    <location>
        <begin position="956"/>
        <end position="1107"/>
    </location>
</feature>
<evidence type="ECO:0000256" key="6">
    <source>
        <dbReference type="ARBA" id="ARBA00022917"/>
    </source>
</evidence>
<dbReference type="GO" id="GO:0006438">
    <property type="term" value="P:valyl-tRNA aminoacylation"/>
    <property type="evidence" value="ECO:0007669"/>
    <property type="project" value="InterPro"/>
</dbReference>
<dbReference type="SUPFAM" id="SSF47323">
    <property type="entry name" value="Anticodon-binding domain of a subclass of class I aminoacyl-tRNA synthetases"/>
    <property type="match status" value="1"/>
</dbReference>
<feature type="compositionally biased region" description="Basic and acidic residues" evidence="13">
    <location>
        <begin position="23"/>
        <end position="70"/>
    </location>
</feature>
<keyword evidence="7 11" id="KW-0030">Aminoacyl-tRNA synthetase</keyword>
<accession>A0A7R9DZK2</accession>
<dbReference type="CDD" id="cd07962">
    <property type="entry name" value="Anticodon_Ia_Val"/>
    <property type="match status" value="1"/>
</dbReference>
<dbReference type="PANTHER" id="PTHR11946:SF109">
    <property type="entry name" value="VALINE--TRNA LIGASE"/>
    <property type="match status" value="1"/>
</dbReference>
<dbReference type="GO" id="GO:0005524">
    <property type="term" value="F:ATP binding"/>
    <property type="evidence" value="ECO:0007669"/>
    <property type="project" value="UniProtKB-KW"/>
</dbReference>
<dbReference type="NCBIfam" id="NF004349">
    <property type="entry name" value="PRK05729.1"/>
    <property type="match status" value="1"/>
</dbReference>
<dbReference type="InterPro" id="IPR036282">
    <property type="entry name" value="Glutathione-S-Trfase_C_sf"/>
</dbReference>
<dbReference type="InterPro" id="IPR037118">
    <property type="entry name" value="Val-tRNA_synth_C_sf"/>
</dbReference>
<feature type="domain" description="Aminoacyl-tRNA synthetase class Ia" evidence="14">
    <location>
        <begin position="103"/>
        <end position="531"/>
    </location>
</feature>
<comment type="catalytic activity">
    <reaction evidence="10">
        <text>tRNA(Val) + L-valine + ATP = L-valyl-tRNA(Val) + AMP + diphosphate</text>
        <dbReference type="Rhea" id="RHEA:10704"/>
        <dbReference type="Rhea" id="RHEA-COMP:9672"/>
        <dbReference type="Rhea" id="RHEA-COMP:9708"/>
        <dbReference type="ChEBI" id="CHEBI:30616"/>
        <dbReference type="ChEBI" id="CHEBI:33019"/>
        <dbReference type="ChEBI" id="CHEBI:57762"/>
        <dbReference type="ChEBI" id="CHEBI:78442"/>
        <dbReference type="ChEBI" id="CHEBI:78537"/>
        <dbReference type="ChEBI" id="CHEBI:456215"/>
        <dbReference type="EC" id="6.1.1.9"/>
    </reaction>
</comment>
<dbReference type="EC" id="6.1.1.9" evidence="2"/>
<feature type="region of interest" description="Disordered" evidence="13">
    <location>
        <begin position="1"/>
        <end position="88"/>
    </location>
</feature>
<feature type="coiled-coil region" evidence="12">
    <location>
        <begin position="1165"/>
        <end position="1192"/>
    </location>
</feature>
<sequence>MPELQTLTNGVSHKSESVGGAEEPPKTVKQLEKEAKKLAKLEKLKQKQDKQKDAPTKPKEKPEKKKEVKEAATYNIATAPGDKKDTTCPMPDAYSPQYVEAAWYSWWEKQGFFKPEYGRKSISEPNPKGKFVMVIPPPNVTGSLHLGHALTNAVEDAITRWHRMKGRTVLWNPGCDHAGIATQVVVEKKLWREEKKTRHDLGRDKFVERIWDWKKEKGDRIYLQLRKLGSSYDWTRACFTMDPKLCRAVTEAFVRLHEEGLIYRSNRLVNWSCTLKSAISDIEVDKVELPGRTLLSVPGYDHKVEFGVLVLFAYKVEGSDEELVVATTRVETMLGDTAVAVHPEDPRYKHLHGKFVAHPFCERKIPILADDFVEREFGTGAVKITPAHDQNDYDVGKRHNLPFITIFNEEGNVVGDCTQFVGMKRFQARRAVIEALKEKGLYRETKDNPMVVPICSRSKDVVEPLIKPQWYLSCDVMAKNALDSVRSGELKLIPEHFNKTWYHWMENSRDWCISRQLWWGHRIPAYFVTVEDPSVTKGMPRPCSKRVDQFINPNTPHQLVRPCSKRVDQFINPNTPHQLEIDNEYWVSGRSEEEALERASKKFNVPQSKIKLTQDGDVLDTWFSSSLFPFSIFGWPDQTEELKVFYPGTLLETGHDILFFWVARMVFFGQKLLNKLPFREVYLHPMVRDAHGRKMSKSLGNVIDPMDVIMGVSLEQLHLQLNESNLDPKEVEKAKDGQKQDYPNGIPECGTDALRFALCAYIMQAVELNTTSTLANYATKAGRDINLDILRVQGYRFFCNKLWNATKFALTYLGNDFQPSSHINDKVSCKSDSLGDGRGVYSDKTEIISEQSSEIRSIVSICVKRENLVKPEVCTSLDKYLGDHSYLDGFSPTQADAVVYKKIGSERLHDKYPHLVRWQRHVRSLISDKVLFLPCGWLVSEDSSESKLIGNESPMDLWMLSRVAAAVDSCNRGFETYDFAGATTACYNLWLYDLCDVYLEYLKPVFQSGDNAAISTAKQTLYTCLDYGLRLLSPFMPFITEELYQRLPRGSVVEFASICVAAYPELEQSPWRDTEIESELDLIQKMVRLVRSARADYNLLNKVKTEAYVVCSDGGVSATVGKFQSALSTLAYCSKVEVNPDSLPSGCAILTVSDKCEVHLLLKGLIEPEKELSKLNKKRETLEQQVTKLNQVMSATDYEFKVPVEVRQTNSEKLIASEGELSRLQAAMAALKTME</sequence>
<evidence type="ECO:0000256" key="5">
    <source>
        <dbReference type="ARBA" id="ARBA00022840"/>
    </source>
</evidence>
<keyword evidence="5 11" id="KW-0067">ATP-binding</keyword>
<evidence type="ECO:0000256" key="8">
    <source>
        <dbReference type="ARBA" id="ARBA00024407"/>
    </source>
</evidence>
<dbReference type="InterPro" id="IPR014729">
    <property type="entry name" value="Rossmann-like_a/b/a_fold"/>
</dbReference>
<evidence type="ECO:0000259" key="15">
    <source>
        <dbReference type="Pfam" id="PF08264"/>
    </source>
</evidence>
<evidence type="ECO:0000256" key="2">
    <source>
        <dbReference type="ARBA" id="ARBA00013169"/>
    </source>
</evidence>
<keyword evidence="3 11" id="KW-0436">Ligase</keyword>
<dbReference type="NCBIfam" id="TIGR00422">
    <property type="entry name" value="valS"/>
    <property type="match status" value="1"/>
</dbReference>
<dbReference type="GO" id="GO:0002161">
    <property type="term" value="F:aminoacyl-tRNA deacylase activity"/>
    <property type="evidence" value="ECO:0007669"/>
    <property type="project" value="InterPro"/>
</dbReference>
<dbReference type="HAMAP" id="MF_02004">
    <property type="entry name" value="Val_tRNA_synth_type1"/>
    <property type="match status" value="1"/>
</dbReference>
<dbReference type="SUPFAM" id="SSF47616">
    <property type="entry name" value="GST C-terminal domain-like"/>
    <property type="match status" value="1"/>
</dbReference>
<evidence type="ECO:0000313" key="16">
    <source>
        <dbReference type="EMBL" id="CAD7424685.1"/>
    </source>
</evidence>
<dbReference type="EMBL" id="OB792825">
    <property type="protein sequence ID" value="CAD7424685.1"/>
    <property type="molecule type" value="Genomic_DNA"/>
</dbReference>
<dbReference type="InterPro" id="IPR009008">
    <property type="entry name" value="Val/Leu/Ile-tRNA-synth_edit"/>
</dbReference>
<evidence type="ECO:0000256" key="7">
    <source>
        <dbReference type="ARBA" id="ARBA00023146"/>
    </source>
</evidence>
<dbReference type="FunFam" id="3.90.740.10:FF:000005">
    <property type="entry name" value="Valine--tRNA ligase, mitochondrial"/>
    <property type="match status" value="1"/>
</dbReference>
<evidence type="ECO:0000256" key="13">
    <source>
        <dbReference type="SAM" id="MobiDB-lite"/>
    </source>
</evidence>
<dbReference type="SUPFAM" id="SSF50677">
    <property type="entry name" value="ValRS/IleRS/LeuRS editing domain"/>
    <property type="match status" value="1"/>
</dbReference>
<protein>
    <recommendedName>
        <fullName evidence="8">Valine--tRNA ligase</fullName>
        <ecNumber evidence="2">6.1.1.9</ecNumber>
    </recommendedName>
    <alternativeName>
        <fullName evidence="9">Valyl-tRNA synthetase</fullName>
    </alternativeName>
</protein>
<dbReference type="AlphaFoldDB" id="A0A7R9DZK2"/>
<dbReference type="Gene3D" id="1.10.730.10">
    <property type="entry name" value="Isoleucyl-tRNA Synthetase, Domain 1"/>
    <property type="match status" value="2"/>
</dbReference>
<evidence type="ECO:0000259" key="14">
    <source>
        <dbReference type="Pfam" id="PF00133"/>
    </source>
</evidence>
<dbReference type="GO" id="GO:0004832">
    <property type="term" value="F:valine-tRNA ligase activity"/>
    <property type="evidence" value="ECO:0007669"/>
    <property type="project" value="UniProtKB-EC"/>
</dbReference>
<dbReference type="InterPro" id="IPR002303">
    <property type="entry name" value="Valyl-tRNA_ligase"/>
</dbReference>
<dbReference type="InterPro" id="IPR002300">
    <property type="entry name" value="aa-tRNA-synth_Ia"/>
</dbReference>
<dbReference type="Gene3D" id="1.20.1050.130">
    <property type="match status" value="1"/>
</dbReference>